<accession>A0A6N3ELF7</accession>
<evidence type="ECO:0000313" key="3">
    <source>
        <dbReference type="EMBL" id="VYU39601.1"/>
    </source>
</evidence>
<dbReference type="GO" id="GO:0050897">
    <property type="term" value="F:cobalt ion binding"/>
    <property type="evidence" value="ECO:0007669"/>
    <property type="project" value="TreeGrafter"/>
</dbReference>
<dbReference type="PANTHER" id="PTHR38430:SF1">
    <property type="entry name" value="PROTEIN-ARGININE KINASE ACTIVATOR PROTEIN"/>
    <property type="match status" value="1"/>
</dbReference>
<dbReference type="InterPro" id="IPR036876">
    <property type="entry name" value="UVR_dom_sf"/>
</dbReference>
<dbReference type="PROSITE" id="PS50151">
    <property type="entry name" value="UVR"/>
    <property type="match status" value="1"/>
</dbReference>
<proteinExistence type="predicted"/>
<dbReference type="PIRSF" id="PIRSF015034">
    <property type="entry name" value="YacH"/>
    <property type="match status" value="1"/>
</dbReference>
<evidence type="ECO:0000256" key="1">
    <source>
        <dbReference type="SAM" id="Coils"/>
    </source>
</evidence>
<dbReference type="InterPro" id="IPR001943">
    <property type="entry name" value="UVR_dom"/>
</dbReference>
<feature type="coiled-coil region" evidence="1">
    <location>
        <begin position="160"/>
        <end position="195"/>
    </location>
</feature>
<dbReference type="RefSeq" id="WP_024037527.1">
    <property type="nucleotide sequence ID" value="NZ_CACRUE010000034.1"/>
</dbReference>
<dbReference type="GO" id="GO:0008270">
    <property type="term" value="F:zinc ion binding"/>
    <property type="evidence" value="ECO:0007669"/>
    <property type="project" value="TreeGrafter"/>
</dbReference>
<dbReference type="GO" id="GO:0005507">
    <property type="term" value="F:copper ion binding"/>
    <property type="evidence" value="ECO:0007669"/>
    <property type="project" value="TreeGrafter"/>
</dbReference>
<protein>
    <submittedName>
        <fullName evidence="3">UvrABC system protein B</fullName>
    </submittedName>
</protein>
<organism evidence="3">
    <name type="scientific">Intestinibacter bartlettii</name>
    <dbReference type="NCBI Taxonomy" id="261299"/>
    <lineage>
        <taxon>Bacteria</taxon>
        <taxon>Bacillati</taxon>
        <taxon>Bacillota</taxon>
        <taxon>Clostridia</taxon>
        <taxon>Peptostreptococcales</taxon>
        <taxon>Peptostreptococcaceae</taxon>
        <taxon>Intestinibacter</taxon>
    </lineage>
</organism>
<evidence type="ECO:0000259" key="2">
    <source>
        <dbReference type="PROSITE" id="PS50151"/>
    </source>
</evidence>
<keyword evidence="1" id="KW-0175">Coiled coil</keyword>
<dbReference type="EMBL" id="CACRUE010000034">
    <property type="protein sequence ID" value="VYU39601.1"/>
    <property type="molecule type" value="Genomic_DNA"/>
</dbReference>
<gene>
    <name evidence="3" type="primary">uvrB_1</name>
    <name evidence="3" type="ORF">IBLFYP30_00275</name>
</gene>
<dbReference type="GO" id="GO:1990170">
    <property type="term" value="P:stress response to cadmium ion"/>
    <property type="evidence" value="ECO:0007669"/>
    <property type="project" value="TreeGrafter"/>
</dbReference>
<dbReference type="Gene3D" id="4.10.860.10">
    <property type="entry name" value="UVR domain"/>
    <property type="match status" value="1"/>
</dbReference>
<dbReference type="AlphaFoldDB" id="A0A6N3ELF7"/>
<dbReference type="SUPFAM" id="SSF46600">
    <property type="entry name" value="C-terminal UvrC-binding domain of UvrB"/>
    <property type="match status" value="1"/>
</dbReference>
<reference evidence="3" key="1">
    <citation type="submission" date="2019-11" db="EMBL/GenBank/DDBJ databases">
        <authorList>
            <person name="Feng L."/>
        </authorList>
    </citation>
    <scope>NUCLEOTIDE SEQUENCE</scope>
    <source>
        <strain evidence="3">IbartlettiiLFYP30</strain>
    </source>
</reference>
<dbReference type="GO" id="GO:1990169">
    <property type="term" value="P:stress response to copper ion"/>
    <property type="evidence" value="ECO:0007669"/>
    <property type="project" value="TreeGrafter"/>
</dbReference>
<dbReference type="PANTHER" id="PTHR38430">
    <property type="entry name" value="PROTEIN-ARGININE KINASE ACTIVATOR PROTEIN"/>
    <property type="match status" value="1"/>
</dbReference>
<feature type="domain" description="UVR" evidence="2">
    <location>
        <begin position="160"/>
        <end position="195"/>
    </location>
</feature>
<sequence length="197" mass="22953">MLCQKCNKKVATVFISTIVNGKNTQMYLCTDCAKELHDNMNPDIKIPFPINDILTNMELSEDTINEWINEFKDMEDKGQIEELVQHENPETLQHNNQHEDITCNFCNTSFDEYKKIGKLGCGKCYSTFRKQLKPIIEGIYGYSEHIGKFPKNEFKDTEIVKTVEQLKEKLNMAIQEEEYEQAAKLRDEILQLEANDM</sequence>
<name>A0A6N3ELF7_9FIRM</name>
<dbReference type="Pfam" id="PF02151">
    <property type="entry name" value="UVR"/>
    <property type="match status" value="1"/>
</dbReference>
<dbReference type="InterPro" id="IPR025542">
    <property type="entry name" value="YacH"/>
</dbReference>
<dbReference type="GO" id="GO:0046870">
    <property type="term" value="F:cadmium ion binding"/>
    <property type="evidence" value="ECO:0007669"/>
    <property type="project" value="TreeGrafter"/>
</dbReference>